<comment type="caution">
    <text evidence="1">The sequence shown here is derived from an EMBL/GenBank/DDBJ whole genome shotgun (WGS) entry which is preliminary data.</text>
</comment>
<sequence length="114" mass="13304">MVFLTEWLNQHERIVYECIDDGCFYSIDVFCEGMNKNILDEASEKMQLHGEWYVVFRKVKASSNITVEAEYLYNNATGILQLINIKVKSPRKLEQLEIVDLKKRLCEQLTSSPP</sequence>
<reference evidence="1" key="1">
    <citation type="journal article" date="2020" name="mSystems">
        <title>Genome- and Community-Level Interaction Insights into Carbon Utilization and Element Cycling Functions of Hydrothermarchaeota in Hydrothermal Sediment.</title>
        <authorList>
            <person name="Zhou Z."/>
            <person name="Liu Y."/>
            <person name="Xu W."/>
            <person name="Pan J."/>
            <person name="Luo Z.H."/>
            <person name="Li M."/>
        </authorList>
    </citation>
    <scope>NUCLEOTIDE SEQUENCE [LARGE SCALE GENOMIC DNA]</scope>
    <source>
        <strain evidence="1">SpSt-123</strain>
    </source>
</reference>
<protein>
    <submittedName>
        <fullName evidence="1">Uncharacterized protein</fullName>
    </submittedName>
</protein>
<dbReference type="AlphaFoldDB" id="A0A7C1E996"/>
<accession>A0A7C1E996</accession>
<dbReference type="EMBL" id="DSDY01000112">
    <property type="protein sequence ID" value="HDS10678.1"/>
    <property type="molecule type" value="Genomic_DNA"/>
</dbReference>
<proteinExistence type="predicted"/>
<organism evidence="1">
    <name type="scientific">Fervidicoccus fontis</name>
    <dbReference type="NCBI Taxonomy" id="683846"/>
    <lineage>
        <taxon>Archaea</taxon>
        <taxon>Thermoproteota</taxon>
        <taxon>Thermoprotei</taxon>
        <taxon>Fervidicoccales</taxon>
        <taxon>Fervidicoccaceae</taxon>
        <taxon>Fervidicoccus</taxon>
    </lineage>
</organism>
<evidence type="ECO:0000313" key="1">
    <source>
        <dbReference type="EMBL" id="HDS10678.1"/>
    </source>
</evidence>
<gene>
    <name evidence="1" type="ORF">ENO04_03555</name>
</gene>
<name>A0A7C1E996_9CREN</name>